<dbReference type="InterPro" id="IPR014753">
    <property type="entry name" value="Arrestin_N"/>
</dbReference>
<evidence type="ECO:0000313" key="6">
    <source>
        <dbReference type="Ensembl" id="ENSCMIP00000022632.1"/>
    </source>
</evidence>
<dbReference type="InterPro" id="IPR014752">
    <property type="entry name" value="Arrestin-like_C"/>
</dbReference>
<gene>
    <name evidence="6" type="primary">LOC103185595</name>
</gene>
<dbReference type="InterPro" id="IPR011022">
    <property type="entry name" value="Arrestin_C-like"/>
</dbReference>
<dbReference type="GO" id="GO:0002031">
    <property type="term" value="P:G protein-coupled receptor internalization"/>
    <property type="evidence" value="ECO:0007669"/>
    <property type="project" value="TreeGrafter"/>
</dbReference>
<proteinExistence type="inferred from homology"/>
<reference evidence="6" key="4">
    <citation type="submission" date="2025-08" db="UniProtKB">
        <authorList>
            <consortium name="Ensembl"/>
        </authorList>
    </citation>
    <scope>IDENTIFICATION</scope>
</reference>
<reference evidence="7" key="1">
    <citation type="journal article" date="2006" name="Science">
        <title>Ancient noncoding elements conserved in the human genome.</title>
        <authorList>
            <person name="Venkatesh B."/>
            <person name="Kirkness E.F."/>
            <person name="Loh Y.H."/>
            <person name="Halpern A.L."/>
            <person name="Lee A.P."/>
            <person name="Johnson J."/>
            <person name="Dandona N."/>
            <person name="Viswanathan L.D."/>
            <person name="Tay A."/>
            <person name="Venter J.C."/>
            <person name="Strausberg R.L."/>
            <person name="Brenner S."/>
        </authorList>
    </citation>
    <scope>NUCLEOTIDE SEQUENCE [LARGE SCALE GENOMIC DNA]</scope>
</reference>
<dbReference type="PRINTS" id="PR00309">
    <property type="entry name" value="ARRESTIN"/>
</dbReference>
<evidence type="ECO:0000256" key="3">
    <source>
        <dbReference type="ARBA" id="ARBA00041305"/>
    </source>
</evidence>
<dbReference type="Pfam" id="PF00339">
    <property type="entry name" value="Arrestin_N"/>
    <property type="match status" value="1"/>
</dbReference>
<dbReference type="AlphaFoldDB" id="A0A4W3I1Q5"/>
<dbReference type="GO" id="GO:0007165">
    <property type="term" value="P:signal transduction"/>
    <property type="evidence" value="ECO:0007669"/>
    <property type="project" value="InterPro"/>
</dbReference>
<dbReference type="GO" id="GO:0001664">
    <property type="term" value="F:G protein-coupled receptor binding"/>
    <property type="evidence" value="ECO:0007669"/>
    <property type="project" value="TreeGrafter"/>
</dbReference>
<dbReference type="OMA" id="LNCAFRY"/>
<dbReference type="STRING" id="7868.ENSCMIP00000022632"/>
<dbReference type="InterPro" id="IPR000698">
    <property type="entry name" value="Arrestin"/>
</dbReference>
<dbReference type="InterPro" id="IPR011021">
    <property type="entry name" value="Arrestin-like_N"/>
</dbReference>
<evidence type="ECO:0000313" key="7">
    <source>
        <dbReference type="Proteomes" id="UP000314986"/>
    </source>
</evidence>
<evidence type="ECO:0000256" key="2">
    <source>
        <dbReference type="ARBA" id="ARBA00040206"/>
    </source>
</evidence>
<feature type="domain" description="Arrestin C-terminal-like" evidence="5">
    <location>
        <begin position="198"/>
        <end position="336"/>
    </location>
</feature>
<dbReference type="Gene3D" id="2.60.40.840">
    <property type="match status" value="1"/>
</dbReference>
<dbReference type="GeneTree" id="ENSGT00950000182887"/>
<accession>A0A4W3I1Q5</accession>
<dbReference type="InterPro" id="IPR014756">
    <property type="entry name" value="Ig_E-set"/>
</dbReference>
<evidence type="ECO:0000259" key="5">
    <source>
        <dbReference type="SMART" id="SM01017"/>
    </source>
</evidence>
<sequence length="336" mass="37688">MSAAGKKVSTKQVVYKKTSRDKSVAMYLGKRDFVDHLDHIEPVDGVIVVDTGYVKDRKIYCRLSCIFHYGKEDMDVIGHPFSRDLYVSTIQIYPPTEETAHPLTKLQERLLKKVGDKAYPFCFQVIIILSFDIEPYHVIETSQSCCSVDFEILSFCVQSLEDKIHKNSSRLMIRKVQFAPDKSGPQPTAEISRHFLMSDDPLHLEASLDKETYYHGDPINVNIKVKNNSNKLAKGVKVSVEQLTQVVLYSKDKYVQEVAVEETDEQVAPSASLCKTYTLLPLAANNIEKHGIALDGKLKQEETNLASSTMIKPGVAKDVLGMLVSYSVKVKLTIPG</sequence>
<reference evidence="7" key="2">
    <citation type="journal article" date="2007" name="PLoS Biol.">
        <title>Survey sequencing and comparative analysis of the elephant shark (Callorhinchus milii) genome.</title>
        <authorList>
            <person name="Venkatesh B."/>
            <person name="Kirkness E.F."/>
            <person name="Loh Y.H."/>
            <person name="Halpern A.L."/>
            <person name="Lee A.P."/>
            <person name="Johnson J."/>
            <person name="Dandona N."/>
            <person name="Viswanathan L.D."/>
            <person name="Tay A."/>
            <person name="Venter J.C."/>
            <person name="Strausberg R.L."/>
            <person name="Brenner S."/>
        </authorList>
    </citation>
    <scope>NUCLEOTIDE SEQUENCE [LARGE SCALE GENOMIC DNA]</scope>
</reference>
<reference evidence="6" key="5">
    <citation type="submission" date="2025-09" db="UniProtKB">
        <authorList>
            <consortium name="Ensembl"/>
        </authorList>
    </citation>
    <scope>IDENTIFICATION</scope>
</reference>
<dbReference type="SUPFAM" id="SSF81296">
    <property type="entry name" value="E set domains"/>
    <property type="match status" value="2"/>
</dbReference>
<dbReference type="Ensembl" id="ENSCMIT00000023020.1">
    <property type="protein sequence ID" value="ENSCMIP00000022632.1"/>
    <property type="gene ID" value="ENSCMIG00000010170.1"/>
</dbReference>
<dbReference type="GO" id="GO:0001917">
    <property type="term" value="C:photoreceptor inner segment"/>
    <property type="evidence" value="ECO:0007669"/>
    <property type="project" value="TreeGrafter"/>
</dbReference>
<keyword evidence="7" id="KW-1185">Reference proteome</keyword>
<dbReference type="FunFam" id="2.60.40.640:FF:000011">
    <property type="entry name" value="S-arrestin isoform X2"/>
    <property type="match status" value="1"/>
</dbReference>
<dbReference type="PANTHER" id="PTHR11792:SF15">
    <property type="entry name" value="S-ARRESTIN"/>
    <property type="match status" value="1"/>
</dbReference>
<dbReference type="InParanoid" id="A0A4W3I1Q5"/>
<name>A0A4W3I1Q5_CALMI</name>
<dbReference type="GO" id="GO:0001750">
    <property type="term" value="C:photoreceptor outer segment"/>
    <property type="evidence" value="ECO:0007669"/>
    <property type="project" value="TreeGrafter"/>
</dbReference>
<dbReference type="Gene3D" id="2.60.40.640">
    <property type="match status" value="1"/>
</dbReference>
<dbReference type="FunFam" id="2.60.40.840:FF:000002">
    <property type="entry name" value="Arrestin 3"/>
    <property type="match status" value="1"/>
</dbReference>
<comment type="similarity">
    <text evidence="1">Belongs to the arrestin family.</text>
</comment>
<dbReference type="Proteomes" id="UP000314986">
    <property type="component" value="Unassembled WGS sequence"/>
</dbReference>
<evidence type="ECO:0000256" key="1">
    <source>
        <dbReference type="ARBA" id="ARBA00005298"/>
    </source>
</evidence>
<evidence type="ECO:0000256" key="4">
    <source>
        <dbReference type="ARBA" id="ARBA00042071"/>
    </source>
</evidence>
<protein>
    <recommendedName>
        <fullName evidence="2">S-arrestin</fullName>
    </recommendedName>
    <alternativeName>
        <fullName evidence="4">Retinal S-antigen</fullName>
    </alternativeName>
    <alternativeName>
        <fullName evidence="3">Rod photoreceptor arrestin</fullName>
    </alternativeName>
</protein>
<reference evidence="7" key="3">
    <citation type="journal article" date="2014" name="Nature">
        <title>Elephant shark genome provides unique insights into gnathostome evolution.</title>
        <authorList>
            <consortium name="International Elephant Shark Genome Sequencing Consortium"/>
            <person name="Venkatesh B."/>
            <person name="Lee A.P."/>
            <person name="Ravi V."/>
            <person name="Maurya A.K."/>
            <person name="Lian M.M."/>
            <person name="Swann J.B."/>
            <person name="Ohta Y."/>
            <person name="Flajnik M.F."/>
            <person name="Sutoh Y."/>
            <person name="Kasahara M."/>
            <person name="Hoon S."/>
            <person name="Gangu V."/>
            <person name="Roy S.W."/>
            <person name="Irimia M."/>
            <person name="Korzh V."/>
            <person name="Kondrychyn I."/>
            <person name="Lim Z.W."/>
            <person name="Tay B.H."/>
            <person name="Tohari S."/>
            <person name="Kong K.W."/>
            <person name="Ho S."/>
            <person name="Lorente-Galdos B."/>
            <person name="Quilez J."/>
            <person name="Marques-Bonet T."/>
            <person name="Raney B.J."/>
            <person name="Ingham P.W."/>
            <person name="Tay A."/>
            <person name="Hillier L.W."/>
            <person name="Minx P."/>
            <person name="Boehm T."/>
            <person name="Wilson R.K."/>
            <person name="Brenner S."/>
            <person name="Warren W.C."/>
        </authorList>
    </citation>
    <scope>NUCLEOTIDE SEQUENCE [LARGE SCALE GENOMIC DNA]</scope>
</reference>
<organism evidence="6 7">
    <name type="scientific">Callorhinchus milii</name>
    <name type="common">Ghost shark</name>
    <dbReference type="NCBI Taxonomy" id="7868"/>
    <lineage>
        <taxon>Eukaryota</taxon>
        <taxon>Metazoa</taxon>
        <taxon>Chordata</taxon>
        <taxon>Craniata</taxon>
        <taxon>Vertebrata</taxon>
        <taxon>Chondrichthyes</taxon>
        <taxon>Holocephali</taxon>
        <taxon>Chimaeriformes</taxon>
        <taxon>Callorhinchidae</taxon>
        <taxon>Callorhinchus</taxon>
    </lineage>
</organism>
<dbReference type="SMART" id="SM01017">
    <property type="entry name" value="Arrestin_C"/>
    <property type="match status" value="1"/>
</dbReference>
<dbReference type="PANTHER" id="PTHR11792">
    <property type="entry name" value="ARRESTIN"/>
    <property type="match status" value="1"/>
</dbReference>
<dbReference type="Pfam" id="PF02752">
    <property type="entry name" value="Arrestin_C"/>
    <property type="match status" value="1"/>
</dbReference>